<dbReference type="SMART" id="SM00034">
    <property type="entry name" value="CLECT"/>
    <property type="match status" value="1"/>
</dbReference>
<dbReference type="Gene3D" id="3.10.100.10">
    <property type="entry name" value="Mannose-Binding Protein A, subunit A"/>
    <property type="match status" value="1"/>
</dbReference>
<dbReference type="InterPro" id="IPR051379">
    <property type="entry name" value="C-type_Lectin_Receptor_IMM"/>
</dbReference>
<comment type="caution">
    <text evidence="5">The sequence shown here is derived from an EMBL/GenBank/DDBJ whole genome shotgun (WGS) entry which is preliminary data.</text>
</comment>
<dbReference type="Proteomes" id="UP001066276">
    <property type="component" value="Chromosome 10"/>
</dbReference>
<name>A0AAV7ME38_PLEWA</name>
<dbReference type="InterPro" id="IPR001304">
    <property type="entry name" value="C-type_lectin-like"/>
</dbReference>
<keyword evidence="2" id="KW-1015">Disulfide bond</keyword>
<dbReference type="GO" id="GO:0030246">
    <property type="term" value="F:carbohydrate binding"/>
    <property type="evidence" value="ECO:0007669"/>
    <property type="project" value="UniProtKB-KW"/>
</dbReference>
<evidence type="ECO:0000259" key="4">
    <source>
        <dbReference type="PROSITE" id="PS50041"/>
    </source>
</evidence>
<evidence type="ECO:0000256" key="2">
    <source>
        <dbReference type="ARBA" id="ARBA00023157"/>
    </source>
</evidence>
<keyword evidence="1" id="KW-0430">Lectin</keyword>
<protein>
    <recommendedName>
        <fullName evidence="4">C-type lectin domain-containing protein</fullName>
    </recommendedName>
</protein>
<evidence type="ECO:0000313" key="5">
    <source>
        <dbReference type="EMBL" id="KAJ1101439.1"/>
    </source>
</evidence>
<organism evidence="5 6">
    <name type="scientific">Pleurodeles waltl</name>
    <name type="common">Iberian ribbed newt</name>
    <dbReference type="NCBI Taxonomy" id="8319"/>
    <lineage>
        <taxon>Eukaryota</taxon>
        <taxon>Metazoa</taxon>
        <taxon>Chordata</taxon>
        <taxon>Craniata</taxon>
        <taxon>Vertebrata</taxon>
        <taxon>Euteleostomi</taxon>
        <taxon>Amphibia</taxon>
        <taxon>Batrachia</taxon>
        <taxon>Caudata</taxon>
        <taxon>Salamandroidea</taxon>
        <taxon>Salamandridae</taxon>
        <taxon>Pleurodelinae</taxon>
        <taxon>Pleurodeles</taxon>
    </lineage>
</organism>
<keyword evidence="3" id="KW-0472">Membrane</keyword>
<dbReference type="CDD" id="cd03590">
    <property type="entry name" value="CLECT_DC-SIGN_like"/>
    <property type="match status" value="1"/>
</dbReference>
<proteinExistence type="predicted"/>
<evidence type="ECO:0000256" key="3">
    <source>
        <dbReference type="SAM" id="Phobius"/>
    </source>
</evidence>
<dbReference type="InterPro" id="IPR016187">
    <property type="entry name" value="CTDL_fold"/>
</dbReference>
<keyword evidence="3" id="KW-0812">Transmembrane</keyword>
<dbReference type="PROSITE" id="PS50041">
    <property type="entry name" value="C_TYPE_LECTIN_2"/>
    <property type="match status" value="1"/>
</dbReference>
<dbReference type="InterPro" id="IPR016186">
    <property type="entry name" value="C-type_lectin-like/link_sf"/>
</dbReference>
<dbReference type="AlphaFoldDB" id="A0AAV7ME38"/>
<dbReference type="EMBL" id="JANPWB010000014">
    <property type="protein sequence ID" value="KAJ1101439.1"/>
    <property type="molecule type" value="Genomic_DNA"/>
</dbReference>
<dbReference type="Pfam" id="PF00059">
    <property type="entry name" value="Lectin_C"/>
    <property type="match status" value="1"/>
</dbReference>
<dbReference type="PANTHER" id="PTHR46746:SF9">
    <property type="entry name" value="CD209 ANTIGEN-LIKE PROTEIN C-LIKE"/>
    <property type="match status" value="1"/>
</dbReference>
<accession>A0AAV7ME38</accession>
<dbReference type="SUPFAM" id="SSF56436">
    <property type="entry name" value="C-type lectin-like"/>
    <property type="match status" value="1"/>
</dbReference>
<dbReference type="PROSITE" id="PS00615">
    <property type="entry name" value="C_TYPE_LECTIN_1"/>
    <property type="match status" value="1"/>
</dbReference>
<dbReference type="InterPro" id="IPR018378">
    <property type="entry name" value="C-type_lectin_CS"/>
</dbReference>
<feature type="transmembrane region" description="Helical" evidence="3">
    <location>
        <begin position="91"/>
        <end position="115"/>
    </location>
</feature>
<keyword evidence="3" id="KW-1133">Transmembrane helix</keyword>
<dbReference type="InterPro" id="IPR033989">
    <property type="entry name" value="CD209-like_CTLD"/>
</dbReference>
<feature type="domain" description="C-type lectin" evidence="4">
    <location>
        <begin position="180"/>
        <end position="292"/>
    </location>
</feature>
<sequence length="296" mass="33625">MEPPEYSNCLTLHQPYEGNAEAADRAGCIDEDRYSAIYQDILETAAEGRNQGISFRDPRIETLRKPNKEVKTGRCIFRRGGVRYSHRAKRLVLKFLPLLAILLLMWLILLVMMLVKYKDISAKLKAVELDHSTMMANVSKGLLDAQSNHNEIKQHFESDMATLRASLGSLITCPVGWKAHAGNCYYFSSVQQPWESAKVDCIRRGSQLVTVKSKEEQIFLAQNVNGKEHWIGLSDSAQEGTWQWVNGAPLRVSFWQSGEPNNAKNDEDCAEIEPTVTWNDDDCSSSRHWICEKSRF</sequence>
<evidence type="ECO:0000313" key="6">
    <source>
        <dbReference type="Proteomes" id="UP001066276"/>
    </source>
</evidence>
<gene>
    <name evidence="5" type="ORF">NDU88_006507</name>
</gene>
<dbReference type="PANTHER" id="PTHR46746">
    <property type="entry name" value="KILLER CELL LECTIN-LIKE RECEPTOR SUBFAMILY F MEMBER 2"/>
    <property type="match status" value="1"/>
</dbReference>
<keyword evidence="6" id="KW-1185">Reference proteome</keyword>
<evidence type="ECO:0000256" key="1">
    <source>
        <dbReference type="ARBA" id="ARBA00022734"/>
    </source>
</evidence>
<reference evidence="5" key="1">
    <citation type="journal article" date="2022" name="bioRxiv">
        <title>Sequencing and chromosome-scale assembly of the giantPleurodeles waltlgenome.</title>
        <authorList>
            <person name="Brown T."/>
            <person name="Elewa A."/>
            <person name="Iarovenko S."/>
            <person name="Subramanian E."/>
            <person name="Araus A.J."/>
            <person name="Petzold A."/>
            <person name="Susuki M."/>
            <person name="Suzuki K.-i.T."/>
            <person name="Hayashi T."/>
            <person name="Toyoda A."/>
            <person name="Oliveira C."/>
            <person name="Osipova E."/>
            <person name="Leigh N.D."/>
            <person name="Simon A."/>
            <person name="Yun M.H."/>
        </authorList>
    </citation>
    <scope>NUCLEOTIDE SEQUENCE</scope>
    <source>
        <strain evidence="5">20211129_DDA</strain>
        <tissue evidence="5">Liver</tissue>
    </source>
</reference>